<proteinExistence type="predicted"/>
<organism evidence="1 2">
    <name type="scientific">Melipona bicolor</name>
    <dbReference type="NCBI Taxonomy" id="60889"/>
    <lineage>
        <taxon>Eukaryota</taxon>
        <taxon>Metazoa</taxon>
        <taxon>Ecdysozoa</taxon>
        <taxon>Arthropoda</taxon>
        <taxon>Hexapoda</taxon>
        <taxon>Insecta</taxon>
        <taxon>Pterygota</taxon>
        <taxon>Neoptera</taxon>
        <taxon>Endopterygota</taxon>
        <taxon>Hymenoptera</taxon>
        <taxon>Apocrita</taxon>
        <taxon>Aculeata</taxon>
        <taxon>Apoidea</taxon>
        <taxon>Anthophila</taxon>
        <taxon>Apidae</taxon>
        <taxon>Melipona</taxon>
    </lineage>
</organism>
<sequence>MDEFEKLIQVITVGIATIRQEFGNIQSAQSATGETEMLTKNKRADEKQVSPTQKTWNVSAIADYLAEFTGEFDGYDRWEKQLKLIKETYQLDEEETKKTSNFKIER</sequence>
<dbReference type="Proteomes" id="UP001177670">
    <property type="component" value="Unassembled WGS sequence"/>
</dbReference>
<evidence type="ECO:0000313" key="1">
    <source>
        <dbReference type="EMBL" id="KAK1124558.1"/>
    </source>
</evidence>
<accession>A0AA40FSJ9</accession>
<evidence type="ECO:0000313" key="2">
    <source>
        <dbReference type="Proteomes" id="UP001177670"/>
    </source>
</evidence>
<reference evidence="1" key="1">
    <citation type="submission" date="2021-10" db="EMBL/GenBank/DDBJ databases">
        <title>Melipona bicolor Genome sequencing and assembly.</title>
        <authorList>
            <person name="Araujo N.S."/>
            <person name="Arias M.C."/>
        </authorList>
    </citation>
    <scope>NUCLEOTIDE SEQUENCE</scope>
    <source>
        <strain evidence="1">USP_2M_L1-L4_2017</strain>
        <tissue evidence="1">Whole body</tissue>
    </source>
</reference>
<protein>
    <submittedName>
        <fullName evidence="1">Uncharacterized protein</fullName>
    </submittedName>
</protein>
<dbReference type="EMBL" id="JAHYIQ010000018">
    <property type="protein sequence ID" value="KAK1124558.1"/>
    <property type="molecule type" value="Genomic_DNA"/>
</dbReference>
<keyword evidence="2" id="KW-1185">Reference proteome</keyword>
<gene>
    <name evidence="1" type="ORF">K0M31_006906</name>
</gene>
<dbReference type="AlphaFoldDB" id="A0AA40FSJ9"/>
<comment type="caution">
    <text evidence="1">The sequence shown here is derived from an EMBL/GenBank/DDBJ whole genome shotgun (WGS) entry which is preliminary data.</text>
</comment>
<name>A0AA40FSJ9_9HYME</name>